<feature type="region of interest" description="Disordered" evidence="5">
    <location>
        <begin position="638"/>
        <end position="690"/>
    </location>
</feature>
<gene>
    <name evidence="8" type="primary">PITPNM2</name>
</gene>
<evidence type="ECO:0000256" key="5">
    <source>
        <dbReference type="SAM" id="MobiDB-lite"/>
    </source>
</evidence>
<evidence type="ECO:0000313" key="7">
    <source>
        <dbReference type="Proteomes" id="UP000515131"/>
    </source>
</evidence>
<dbReference type="Pfam" id="PF24695">
    <property type="entry name" value="PITM1-3"/>
    <property type="match status" value="1"/>
</dbReference>
<dbReference type="FunFam" id="3.30.530.20:FF:000001">
    <property type="entry name" value="Phosphatidylinositol transfer protein membrane associated 2"/>
    <property type="match status" value="1"/>
</dbReference>
<evidence type="ECO:0000256" key="1">
    <source>
        <dbReference type="ARBA" id="ARBA00010316"/>
    </source>
</evidence>
<proteinExistence type="inferred from homology"/>
<feature type="domain" description="LNS2/PITP" evidence="6">
    <location>
        <begin position="869"/>
        <end position="1000"/>
    </location>
</feature>
<dbReference type="InterPro" id="IPR036412">
    <property type="entry name" value="HAD-like_sf"/>
</dbReference>
<accession>A0A6P6ILF0</accession>
<dbReference type="GO" id="GO:0035091">
    <property type="term" value="F:phosphatidylinositol binding"/>
    <property type="evidence" value="ECO:0007669"/>
    <property type="project" value="TreeGrafter"/>
</dbReference>
<evidence type="ECO:0000256" key="2">
    <source>
        <dbReference type="ARBA" id="ARBA00022481"/>
    </source>
</evidence>
<keyword evidence="3" id="KW-0597">Phosphoprotein</keyword>
<dbReference type="InterPro" id="IPR055261">
    <property type="entry name" value="PI_transfer_N"/>
</dbReference>
<dbReference type="Gene3D" id="3.30.530.20">
    <property type="match status" value="1"/>
</dbReference>
<dbReference type="CTD" id="57605"/>
<dbReference type="GO" id="GO:0031210">
    <property type="term" value="F:phosphatidylcholine binding"/>
    <property type="evidence" value="ECO:0007669"/>
    <property type="project" value="TreeGrafter"/>
</dbReference>
<feature type="region of interest" description="Disordered" evidence="5">
    <location>
        <begin position="1058"/>
        <end position="1084"/>
    </location>
</feature>
<dbReference type="AlphaFoldDB" id="A0A6P6ILF0"/>
<comment type="similarity">
    <text evidence="1">Belongs to the PtdIns transfer protein family. PI transfer class IIA subfamily.</text>
</comment>
<evidence type="ECO:0000256" key="4">
    <source>
        <dbReference type="ARBA" id="ARBA00022837"/>
    </source>
</evidence>
<dbReference type="SUPFAM" id="SSF55961">
    <property type="entry name" value="Bet v1-like"/>
    <property type="match status" value="1"/>
</dbReference>
<dbReference type="GO" id="GO:0008525">
    <property type="term" value="F:phosphatidylcholine transporter activity"/>
    <property type="evidence" value="ECO:0007669"/>
    <property type="project" value="TreeGrafter"/>
</dbReference>
<keyword evidence="2" id="KW-0488">Methylation</keyword>
<keyword evidence="4" id="KW-0106">Calcium</keyword>
<dbReference type="Pfam" id="PF02121">
    <property type="entry name" value="IP_trans"/>
    <property type="match status" value="1"/>
</dbReference>
<dbReference type="SMART" id="SM00775">
    <property type="entry name" value="LNS2"/>
    <property type="match status" value="1"/>
</dbReference>
<dbReference type="GO" id="GO:0005737">
    <property type="term" value="C:cytoplasm"/>
    <property type="evidence" value="ECO:0007669"/>
    <property type="project" value="TreeGrafter"/>
</dbReference>
<dbReference type="SUPFAM" id="SSF56784">
    <property type="entry name" value="HAD-like"/>
    <property type="match status" value="1"/>
</dbReference>
<dbReference type="GO" id="GO:0008526">
    <property type="term" value="F:phosphatidylinositol transfer activity"/>
    <property type="evidence" value="ECO:0007669"/>
    <property type="project" value="TreeGrafter"/>
</dbReference>
<evidence type="ECO:0000313" key="8">
    <source>
        <dbReference type="RefSeq" id="XP_025789010.1"/>
    </source>
</evidence>
<dbReference type="Proteomes" id="UP000515131">
    <property type="component" value="Unplaced"/>
</dbReference>
<reference evidence="8" key="1">
    <citation type="submission" date="2025-08" db="UniProtKB">
        <authorList>
            <consortium name="RefSeq"/>
        </authorList>
    </citation>
    <scope>IDENTIFICATION</scope>
    <source>
        <tissue evidence="8">Blood</tissue>
    </source>
</reference>
<feature type="region of interest" description="Disordered" evidence="5">
    <location>
        <begin position="281"/>
        <end position="376"/>
    </location>
</feature>
<sequence>MIIKEYRIPLPMTVEEYRIAQLYMIQKKSRNETYGQGSGVEILENRPYTDGPGGSGQYTHKVYHVGMHIPSWFRSILPKAALRVVEESWNAYPYTRTRFTCPFVEKFSIDIETFYKTDAGENPNVFSLSPVEKSQLTIDFIDIVKDPVPPSEYKTEEDPKLFHSIKTQRGPLSDNWIEEYKQQVFPIMCAYKLCKVEFRYWGMQSKIERFIHDTGLRKVMVRAHRQAWCWQDEWYGLNMENIRELEKEAQLMLSRKMARFNEDDEEAVQLAKDEAIQVQVAGEPAQPNSSSSSGEPLAGRGLKKQWSTSSKSSRSSKRGGELKGLAPGKTQVKGTGADPASPSRHSISEWRMQSIARDSDEGSEDEYFDAHEDLSDSEEIFPKDITKWNSNDLMDKIESPEPEDTQVETVQRNPELVLEGGPLAPLPPGDGFLETTDALQTHSTVFQEHAAPSSPGTAPATRGFRRASEISIASQVSGMAESYTASSIAQTLALSVMWKTLTRLWDRGPYSPALCLKLPRPGPQVTPLSPYSHDEGCLSSSQDHIPLAALPLLATSSPQYQEAIATVIQRANLAYGDFIKSQEGMTFNGQICLIGDCVGGILAFDALCYSNQPVSESQSSSRRGSVASMQDTDLLSPGTLVNAAHGGSGSGGLESSRHLSRSNIDIPRSNGVEDPKRQLPRKRSDSSTYELDTIQQHQAFLSRLLRFWFLSLPHGLLLPSQVMRHDNSSILELDGKEVSVFTPSKPREKWQRKRTHVKLRNVTANHRINDAVANEDGPQVLTGRFMYGPLDMVTLTGEKVDVHIMMQPPSGEWLYLDTLVTNSSGRVSYTIPETHRLGVGVYPIKMVVRGDHTFADSYITVLPKGTEFVVFSIDGSFAASVSIMGSDPKVRAGAVDVVRHWQDLGYLIIYVTGRPDMQKQRVVAWLAQHNFPHGVVSFCDGLVHDPLRHKANFLKLLISELHLRVHAAYGSTKDVAVYSSISLSPMQIYIVGRPTKKLQQQCQFITDGYAAHLAQLKYNHRARPARNAATRMALRKGSFGLPGQGDFLRSRNHLLRTISAQPSGPGHRQERTQNQADVEQRGQRSMSVAAGCWGRTMAGRLEPGAAAGPK</sequence>
<dbReference type="InterPro" id="IPR023393">
    <property type="entry name" value="START-like_dom_sf"/>
</dbReference>
<dbReference type="InterPro" id="IPR031315">
    <property type="entry name" value="LNS2/PITP"/>
</dbReference>
<dbReference type="Pfam" id="PF24694">
    <property type="entry name" value="LNS2_PITM1-3"/>
    <property type="match status" value="1"/>
</dbReference>
<dbReference type="InterPro" id="IPR001666">
    <property type="entry name" value="PI_transfer"/>
</dbReference>
<evidence type="ECO:0000256" key="3">
    <source>
        <dbReference type="ARBA" id="ARBA00022553"/>
    </source>
</evidence>
<feature type="compositionally biased region" description="Basic and acidic residues" evidence="5">
    <location>
        <begin position="671"/>
        <end position="685"/>
    </location>
</feature>
<dbReference type="RefSeq" id="XP_025789010.1">
    <property type="nucleotide sequence ID" value="XM_025933225.1"/>
</dbReference>
<dbReference type="CDD" id="cd08889">
    <property type="entry name" value="SRPBCC_PITPNM1-2_like"/>
    <property type="match status" value="1"/>
</dbReference>
<dbReference type="PANTHER" id="PTHR10658:SF41">
    <property type="entry name" value="MEMBRANE-ASSOCIATED PHOSPHATIDYLINOSITOL TRANSFER PROTEIN 2"/>
    <property type="match status" value="1"/>
</dbReference>
<dbReference type="GeneID" id="112870139"/>
<protein>
    <submittedName>
        <fullName evidence="8">Membrane-associated phosphatidylinositol transfer protein 2</fullName>
    </submittedName>
</protein>
<evidence type="ECO:0000259" key="6">
    <source>
        <dbReference type="SMART" id="SM00775"/>
    </source>
</evidence>
<dbReference type="KEGG" id="pcoo:112870139"/>
<dbReference type="FunFam" id="3.40.50.1000:FF:000173">
    <property type="entry name" value="Membrane-associated phosphatidylinositol transfer protein 2"/>
    <property type="match status" value="1"/>
</dbReference>
<name>A0A6P6ILF0_PUMCO</name>
<organism evidence="7 8">
    <name type="scientific">Puma concolor</name>
    <name type="common">Mountain lion</name>
    <name type="synonym">Felis concolor</name>
    <dbReference type="NCBI Taxonomy" id="9696"/>
    <lineage>
        <taxon>Eukaryota</taxon>
        <taxon>Metazoa</taxon>
        <taxon>Chordata</taxon>
        <taxon>Craniata</taxon>
        <taxon>Vertebrata</taxon>
        <taxon>Euteleostomi</taxon>
        <taxon>Mammalia</taxon>
        <taxon>Eutheria</taxon>
        <taxon>Laurasiatheria</taxon>
        <taxon>Carnivora</taxon>
        <taxon>Feliformia</taxon>
        <taxon>Felidae</taxon>
        <taxon>Felinae</taxon>
        <taxon>Puma</taxon>
    </lineage>
</organism>
<keyword evidence="7" id="KW-1185">Reference proteome</keyword>
<dbReference type="Gene3D" id="3.40.50.1000">
    <property type="entry name" value="HAD superfamily/HAD-like"/>
    <property type="match status" value="1"/>
</dbReference>
<dbReference type="PANTHER" id="PTHR10658">
    <property type="entry name" value="PHOSPHATIDYLINOSITOL TRANSFER PROTEIN"/>
    <property type="match status" value="1"/>
</dbReference>
<dbReference type="PRINTS" id="PR00391">
    <property type="entry name" value="PITRANSFER"/>
</dbReference>
<dbReference type="InterPro" id="IPR023214">
    <property type="entry name" value="HAD_sf"/>
</dbReference>